<dbReference type="PRINTS" id="PR00466">
    <property type="entry name" value="GP91PHOX"/>
</dbReference>
<evidence type="ECO:0000256" key="4">
    <source>
        <dbReference type="ARBA" id="ARBA00022692"/>
    </source>
</evidence>
<keyword evidence="6" id="KW-0560">Oxidoreductase</keyword>
<comment type="similarity">
    <text evidence="2">Belongs to the ferric reductase (FRE) family.</text>
</comment>
<evidence type="ECO:0000256" key="2">
    <source>
        <dbReference type="ARBA" id="ARBA00006278"/>
    </source>
</evidence>
<dbReference type="InterPro" id="IPR013130">
    <property type="entry name" value="Fe3_Rdtase_TM_dom"/>
</dbReference>
<dbReference type="GO" id="GO:0015677">
    <property type="term" value="P:copper ion import"/>
    <property type="evidence" value="ECO:0007669"/>
    <property type="project" value="TreeGrafter"/>
</dbReference>
<accession>A0AA39WCU6</accession>
<organism evidence="13 14">
    <name type="scientific">Immersiella caudata</name>
    <dbReference type="NCBI Taxonomy" id="314043"/>
    <lineage>
        <taxon>Eukaryota</taxon>
        <taxon>Fungi</taxon>
        <taxon>Dikarya</taxon>
        <taxon>Ascomycota</taxon>
        <taxon>Pezizomycotina</taxon>
        <taxon>Sordariomycetes</taxon>
        <taxon>Sordariomycetidae</taxon>
        <taxon>Sordariales</taxon>
        <taxon>Lasiosphaeriaceae</taxon>
        <taxon>Immersiella</taxon>
    </lineage>
</organism>
<evidence type="ECO:0000256" key="11">
    <source>
        <dbReference type="SAM" id="Phobius"/>
    </source>
</evidence>
<dbReference type="InterPro" id="IPR017927">
    <property type="entry name" value="FAD-bd_FR_type"/>
</dbReference>
<dbReference type="PANTHER" id="PTHR32361">
    <property type="entry name" value="FERRIC/CUPRIC REDUCTASE TRANSMEMBRANE COMPONENT"/>
    <property type="match status" value="1"/>
</dbReference>
<comment type="caution">
    <text evidence="13">The sequence shown here is derived from an EMBL/GenBank/DDBJ whole genome shotgun (WGS) entry which is preliminary data.</text>
</comment>
<keyword evidence="14" id="KW-1185">Reference proteome</keyword>
<keyword evidence="5 11" id="KW-1133">Transmembrane helix</keyword>
<evidence type="ECO:0000256" key="6">
    <source>
        <dbReference type="ARBA" id="ARBA00023002"/>
    </source>
</evidence>
<dbReference type="GO" id="GO:0006879">
    <property type="term" value="P:intracellular iron ion homeostasis"/>
    <property type="evidence" value="ECO:0007669"/>
    <property type="project" value="TreeGrafter"/>
</dbReference>
<dbReference type="AlphaFoldDB" id="A0AA39WCU6"/>
<dbReference type="InterPro" id="IPR000778">
    <property type="entry name" value="Cyt_b245_heavy_chain"/>
</dbReference>
<keyword evidence="9" id="KW-0325">Glycoprotein</keyword>
<evidence type="ECO:0000256" key="9">
    <source>
        <dbReference type="ARBA" id="ARBA00023180"/>
    </source>
</evidence>
<feature type="transmembrane region" description="Helical" evidence="11">
    <location>
        <begin position="25"/>
        <end position="43"/>
    </location>
</feature>
<evidence type="ECO:0000256" key="10">
    <source>
        <dbReference type="SAM" id="MobiDB-lite"/>
    </source>
</evidence>
<keyword evidence="3" id="KW-0813">Transport</keyword>
<evidence type="ECO:0000256" key="7">
    <source>
        <dbReference type="ARBA" id="ARBA00023065"/>
    </source>
</evidence>
<evidence type="ECO:0000259" key="12">
    <source>
        <dbReference type="PROSITE" id="PS51384"/>
    </source>
</evidence>
<feature type="transmembrane region" description="Helical" evidence="11">
    <location>
        <begin position="172"/>
        <end position="192"/>
    </location>
</feature>
<sequence>MGWPYHFIDLSPAEKVLRREALDRYAFYAQLSAILPLGVVLLYRVAIWATKPRQDVYSTVPNSPALKSQRLGSSRWSSRVRKVKWWLSEDFSQANSILGQRDEWVVGFAWLGWLLVLSVRGTGDDYLHFTKRLGLIAASQYPIQYLLSLKSLNPFAYVFRSSHEHINRYHRVLGRVIFALLALHVGFYLNFFIQNGVFGRRMKAPVVVAGVIAFTLFNLLYGTALRPLREVSYRLFFLTHLFVAFAMPVILCKHAPPARIFMGESLLVFILDLISRKLDTITAKATLESIPGTSLVKITASIPRSKINRFRLHPGSHVYLNIPAASRQSVDPKSAAHLLFEFLFNPFTVAAVDPNKGDVTLVARHKAGPMTTALARFAGGTKPLAGLTSSNTSTEPTEIPLSLEGPYGVSTRFPQLSSGGFDRILLVAGGIGATFTVPIYRAITAENPSAKVDMVWAIRSAGDATWAVTNGKSLMEDDNVQIFLTGDVVNGANGAGDGYGSGAEVEMSSMQRDRRRGRLTAQHNRKRPDLKKIVDGVFAHGTEERVAVLVCGPEEMAKELRAAMGSWVRRGRAVWYHKEGFGL</sequence>
<proteinExistence type="inferred from homology"/>
<name>A0AA39WCU6_9PEZI</name>
<dbReference type="Proteomes" id="UP001175000">
    <property type="component" value="Unassembled WGS sequence"/>
</dbReference>
<evidence type="ECO:0000256" key="8">
    <source>
        <dbReference type="ARBA" id="ARBA00023136"/>
    </source>
</evidence>
<dbReference type="EMBL" id="JAULSU010000007">
    <property type="protein sequence ID" value="KAK0611546.1"/>
    <property type="molecule type" value="Genomic_DNA"/>
</dbReference>
<dbReference type="CDD" id="cd06186">
    <property type="entry name" value="NOX_Duox_like_FAD_NADP"/>
    <property type="match status" value="1"/>
</dbReference>
<evidence type="ECO:0000313" key="13">
    <source>
        <dbReference type="EMBL" id="KAK0611546.1"/>
    </source>
</evidence>
<evidence type="ECO:0000313" key="14">
    <source>
        <dbReference type="Proteomes" id="UP001175000"/>
    </source>
</evidence>
<evidence type="ECO:0000256" key="3">
    <source>
        <dbReference type="ARBA" id="ARBA00022448"/>
    </source>
</evidence>
<dbReference type="Pfam" id="PF08030">
    <property type="entry name" value="NAD_binding_6"/>
    <property type="match status" value="1"/>
</dbReference>
<dbReference type="SFLD" id="SFLDS00052">
    <property type="entry name" value="Ferric_Reductase_Domain"/>
    <property type="match status" value="1"/>
</dbReference>
<protein>
    <submittedName>
        <fullName evidence="13">Ferric reductase like transmembrane component-domain-containing protein</fullName>
    </submittedName>
</protein>
<evidence type="ECO:0000256" key="5">
    <source>
        <dbReference type="ARBA" id="ARBA00022989"/>
    </source>
</evidence>
<dbReference type="PANTHER" id="PTHR32361:SF9">
    <property type="entry name" value="FERRIC REDUCTASE TRANSMEMBRANE COMPONENT 3-RELATED"/>
    <property type="match status" value="1"/>
</dbReference>
<feature type="domain" description="FAD-binding FR-type" evidence="12">
    <location>
        <begin position="274"/>
        <end position="413"/>
    </location>
</feature>
<dbReference type="Gene3D" id="3.40.50.80">
    <property type="entry name" value="Nucleotide-binding domain of ferredoxin-NADP reductase (FNR) module"/>
    <property type="match status" value="1"/>
</dbReference>
<dbReference type="Pfam" id="PF01794">
    <property type="entry name" value="Ferric_reduct"/>
    <property type="match status" value="1"/>
</dbReference>
<dbReference type="SFLD" id="SFLDG01168">
    <property type="entry name" value="Ferric_reductase_subgroup_(FRE"/>
    <property type="match status" value="1"/>
</dbReference>
<dbReference type="GO" id="GO:0006826">
    <property type="term" value="P:iron ion transport"/>
    <property type="evidence" value="ECO:0007669"/>
    <property type="project" value="TreeGrafter"/>
</dbReference>
<feature type="compositionally biased region" description="Basic residues" evidence="10">
    <location>
        <begin position="513"/>
        <end position="524"/>
    </location>
</feature>
<dbReference type="InterPro" id="IPR039261">
    <property type="entry name" value="FNR_nucleotide-bd"/>
</dbReference>
<keyword evidence="8 11" id="KW-0472">Membrane</keyword>
<feature type="transmembrane region" description="Helical" evidence="11">
    <location>
        <begin position="233"/>
        <end position="251"/>
    </location>
</feature>
<evidence type="ECO:0000256" key="1">
    <source>
        <dbReference type="ARBA" id="ARBA00004141"/>
    </source>
</evidence>
<dbReference type="GO" id="GO:0000293">
    <property type="term" value="F:ferric-chelate reductase activity"/>
    <property type="evidence" value="ECO:0007669"/>
    <property type="project" value="TreeGrafter"/>
</dbReference>
<feature type="region of interest" description="Disordered" evidence="10">
    <location>
        <begin position="501"/>
        <end position="524"/>
    </location>
</feature>
<keyword evidence="4 11" id="KW-0812">Transmembrane</keyword>
<comment type="subcellular location">
    <subcellularLocation>
        <location evidence="1">Membrane</location>
        <topology evidence="1">Multi-pass membrane protein</topology>
    </subcellularLocation>
</comment>
<dbReference type="GO" id="GO:0005886">
    <property type="term" value="C:plasma membrane"/>
    <property type="evidence" value="ECO:0007669"/>
    <property type="project" value="TreeGrafter"/>
</dbReference>
<dbReference type="PROSITE" id="PS51384">
    <property type="entry name" value="FAD_FR"/>
    <property type="match status" value="1"/>
</dbReference>
<reference evidence="13" key="1">
    <citation type="submission" date="2023-06" db="EMBL/GenBank/DDBJ databases">
        <title>Genome-scale phylogeny and comparative genomics of the fungal order Sordariales.</title>
        <authorList>
            <consortium name="Lawrence Berkeley National Laboratory"/>
            <person name="Hensen N."/>
            <person name="Bonometti L."/>
            <person name="Westerberg I."/>
            <person name="Brannstrom I.O."/>
            <person name="Guillou S."/>
            <person name="Cros-Aarteil S."/>
            <person name="Calhoun S."/>
            <person name="Haridas S."/>
            <person name="Kuo A."/>
            <person name="Mondo S."/>
            <person name="Pangilinan J."/>
            <person name="Riley R."/>
            <person name="Labutti K."/>
            <person name="Andreopoulos B."/>
            <person name="Lipzen A."/>
            <person name="Chen C."/>
            <person name="Yanf M."/>
            <person name="Daum C."/>
            <person name="Ng V."/>
            <person name="Clum A."/>
            <person name="Steindorff A."/>
            <person name="Ohm R."/>
            <person name="Martin F."/>
            <person name="Silar P."/>
            <person name="Natvig D."/>
            <person name="Lalanne C."/>
            <person name="Gautier V."/>
            <person name="Ament-Velasquez S.L."/>
            <person name="Kruys A."/>
            <person name="Hutchinson M.I."/>
            <person name="Powell A.J."/>
            <person name="Barry K."/>
            <person name="Miller A.N."/>
            <person name="Grigoriev I.V."/>
            <person name="Debuchy R."/>
            <person name="Gladieux P."/>
            <person name="Thoren M.H."/>
            <person name="Johannesson H."/>
        </authorList>
    </citation>
    <scope>NUCLEOTIDE SEQUENCE</scope>
    <source>
        <strain evidence="13">CBS 606.72</strain>
    </source>
</reference>
<keyword evidence="7" id="KW-0406">Ion transport</keyword>
<dbReference type="InterPro" id="IPR051410">
    <property type="entry name" value="Ferric/Cupric_Reductase"/>
</dbReference>
<dbReference type="InterPro" id="IPR013121">
    <property type="entry name" value="Fe_red_NAD-bd_6"/>
</dbReference>
<gene>
    <name evidence="13" type="ORF">B0T14DRAFT_530628</name>
</gene>
<feature type="transmembrane region" description="Helical" evidence="11">
    <location>
        <begin position="204"/>
        <end position="221"/>
    </location>
</feature>
<dbReference type="SUPFAM" id="SSF52343">
    <property type="entry name" value="Ferredoxin reductase-like, C-terminal NADP-linked domain"/>
    <property type="match status" value="1"/>
</dbReference>